<dbReference type="InterPro" id="IPR043502">
    <property type="entry name" value="DNA/RNA_pol_sf"/>
</dbReference>
<dbReference type="PANTHER" id="PTHR47331:SF5">
    <property type="entry name" value="RIBONUCLEASE H"/>
    <property type="match status" value="1"/>
</dbReference>
<dbReference type="PROSITE" id="PS00141">
    <property type="entry name" value="ASP_PROTEASE"/>
    <property type="match status" value="1"/>
</dbReference>
<dbReference type="SUPFAM" id="SSF56672">
    <property type="entry name" value="DNA/RNA polymerases"/>
    <property type="match status" value="1"/>
</dbReference>
<name>A0ABM5KY47_DIAVI</name>
<sequence>MQNLKLERETIKGSLKKVFRDIEEVNPSDEKTIQRLLQQVDDKAERVFLLDNSIKDILFAEETSTETISKELNDEENFRDEVGKFRIECEYLIKNLKTLKNQENKGTKNEKPVKNLHLPKLEIKKYDGNVKNWINFWGQFRKIDEDADLPNEDKFQYLIQSTEDGTPAKSLVESFPPSAENYKIAIDQLKNRFARDEILIEVYVRELLNLILNQQTSKEDPGMALSTLYDRLETQLRALGTLGVTSDKYAAMLLPLVESALPYELLKIWERNRASNNLKFNNELQGLLEFLKTEVEAEERVKLAQSSFTVPKSIDDKYTVETLHTKNLKTKGKQKFSCIFCESNTHASQDCIKAQKMTLAQKKSIISKKRSCFSCLKQFHNFRTCKTTVKCIKCARKHFTLMCPDLHEKENKNRDLQKSESLENTLTTVASETLLQTINVKVISDNKRSMTVRALLDSGSQRSYITTKCAEDLGLTKIGQENIVQGVFGGLQGTPKIHRLFKAGIENLENSFSIGLSLLEQSKICNYVPKLIDQKVLDLLKDKNIYINDSASKELEVNLLIGADMFGQIITGNLVNVNDSLVALETKFGWTVMGTQKSNNKINTFVSTYFTDSLSTLWSLDVLGIKDPAETKCREELDIRTLEKFKESTVVNSENRYEICLPWAEVYPAITSNFNLAEKRLFSTTKRLISLNKLTEYDNIFQDWENTGIIEEVEEEPLEKNTHYLAHHAVVKESSLTTKIRPVFDASAKDGNGNSLNDLLEKGPNLIELIIPLILKFRLHKIGVTSDIAKAFLQISFSEKDRDFLRFLWWKNYEKREIKIFRHCRVVFGLKPSPFLLAATVNLHLEKEKTYTETANQLLNAFYVDNCVFSVRNETELKKFIDESTEILKNAKFDLRGWTFNENNVTYVSSVNEKLENKVISILGIQWNYQTDILACDIKKLDSLDEIPRTKRGILSATQRVFDPIGFTAPFTLIPKILLQETWSLKLTWDQKLPDDINKRFEIWLKSVKCLNFCNIHRYLAYPEEENLIINKTLHVFVDASKYAYAACVFIRLEFQNSISIKLLLAKSRLSPVKTITLPRLELMAAVIGVRLLETVKEVTDFTELKTYYWSDSMVVLTWIKTKGLWNTFVGNRVKEIKKYSAVDQWRHVPGDMNIADVLSRGCSGKQLLEKQWWKGPQWLKEPENMWPKGEANPSHQITEKAFDIDPEESENIPRPMISSDPTEHEYNSESSNIK</sequence>
<organism evidence="2 3">
    <name type="scientific">Diabrotica virgifera virgifera</name>
    <name type="common">western corn rootworm</name>
    <dbReference type="NCBI Taxonomy" id="50390"/>
    <lineage>
        <taxon>Eukaryota</taxon>
        <taxon>Metazoa</taxon>
        <taxon>Ecdysozoa</taxon>
        <taxon>Arthropoda</taxon>
        <taxon>Hexapoda</taxon>
        <taxon>Insecta</taxon>
        <taxon>Pterygota</taxon>
        <taxon>Neoptera</taxon>
        <taxon>Endopterygota</taxon>
        <taxon>Coleoptera</taxon>
        <taxon>Polyphaga</taxon>
        <taxon>Cucujiformia</taxon>
        <taxon>Chrysomeloidea</taxon>
        <taxon>Chrysomelidae</taxon>
        <taxon>Galerucinae</taxon>
        <taxon>Diabroticina</taxon>
        <taxon>Diabroticites</taxon>
        <taxon>Diabrotica</taxon>
    </lineage>
</organism>
<accession>A0ABM5KY47</accession>
<dbReference type="InterPro" id="IPR043128">
    <property type="entry name" value="Rev_trsase/Diguanyl_cyclase"/>
</dbReference>
<evidence type="ECO:0000313" key="2">
    <source>
        <dbReference type="EnsemblMetazoa" id="XP_050515118.1"/>
    </source>
</evidence>
<dbReference type="Gene3D" id="3.30.70.270">
    <property type="match status" value="1"/>
</dbReference>
<protein>
    <recommendedName>
        <fullName evidence="4">Peptidase aspartic putative domain-containing protein</fullName>
    </recommendedName>
</protein>
<dbReference type="InterPro" id="IPR008042">
    <property type="entry name" value="Retrotrans_Pao"/>
</dbReference>
<dbReference type="Pfam" id="PF03564">
    <property type="entry name" value="DUF1759"/>
    <property type="match status" value="1"/>
</dbReference>
<dbReference type="PANTHER" id="PTHR47331">
    <property type="entry name" value="PHD-TYPE DOMAIN-CONTAINING PROTEIN"/>
    <property type="match status" value="1"/>
</dbReference>
<dbReference type="GeneID" id="126890303"/>
<feature type="region of interest" description="Disordered" evidence="1">
    <location>
        <begin position="1186"/>
        <end position="1235"/>
    </location>
</feature>
<reference evidence="2" key="1">
    <citation type="submission" date="2025-05" db="UniProtKB">
        <authorList>
            <consortium name="EnsemblMetazoa"/>
        </authorList>
    </citation>
    <scope>IDENTIFICATION</scope>
</reference>
<dbReference type="Proteomes" id="UP001652700">
    <property type="component" value="Unplaced"/>
</dbReference>
<dbReference type="Gene3D" id="3.10.10.10">
    <property type="entry name" value="HIV Type 1 Reverse Transcriptase, subunit A, domain 1"/>
    <property type="match status" value="1"/>
</dbReference>
<dbReference type="RefSeq" id="XP_050515118.1">
    <property type="nucleotide sequence ID" value="XM_050659161.1"/>
</dbReference>
<dbReference type="InterPro" id="IPR021109">
    <property type="entry name" value="Peptidase_aspartic_dom_sf"/>
</dbReference>
<dbReference type="Pfam" id="PF05380">
    <property type="entry name" value="Peptidase_A17"/>
    <property type="match status" value="1"/>
</dbReference>
<evidence type="ECO:0000256" key="1">
    <source>
        <dbReference type="SAM" id="MobiDB-lite"/>
    </source>
</evidence>
<dbReference type="EnsemblMetazoa" id="XM_050659161.1">
    <property type="protein sequence ID" value="XP_050515118.1"/>
    <property type="gene ID" value="LOC126890303"/>
</dbReference>
<keyword evidence="3" id="KW-1185">Reference proteome</keyword>
<evidence type="ECO:0008006" key="4">
    <source>
        <dbReference type="Google" id="ProtNLM"/>
    </source>
</evidence>
<dbReference type="InterPro" id="IPR001969">
    <property type="entry name" value="Aspartic_peptidase_AS"/>
</dbReference>
<dbReference type="SUPFAM" id="SSF50630">
    <property type="entry name" value="Acid proteases"/>
    <property type="match status" value="1"/>
</dbReference>
<proteinExistence type="predicted"/>
<dbReference type="InterPro" id="IPR005312">
    <property type="entry name" value="DUF1759"/>
</dbReference>
<evidence type="ECO:0000313" key="3">
    <source>
        <dbReference type="Proteomes" id="UP001652700"/>
    </source>
</evidence>
<dbReference type="Gene3D" id="2.40.70.10">
    <property type="entry name" value="Acid Proteases"/>
    <property type="match status" value="1"/>
</dbReference>